<reference evidence="9 11" key="2">
    <citation type="journal article" date="2013" name="Nature">
        <title>Insights into bilaterian evolution from three spiralian genomes.</title>
        <authorList>
            <person name="Simakov O."/>
            <person name="Marletaz F."/>
            <person name="Cho S.J."/>
            <person name="Edsinger-Gonzales E."/>
            <person name="Havlak P."/>
            <person name="Hellsten U."/>
            <person name="Kuo D.H."/>
            <person name="Larsson T."/>
            <person name="Lv J."/>
            <person name="Arendt D."/>
            <person name="Savage R."/>
            <person name="Osoegawa K."/>
            <person name="de Jong P."/>
            <person name="Grimwood J."/>
            <person name="Chapman J.A."/>
            <person name="Shapiro H."/>
            <person name="Aerts A."/>
            <person name="Otillar R.P."/>
            <person name="Terry A.Y."/>
            <person name="Boore J.L."/>
            <person name="Grigoriev I.V."/>
            <person name="Lindberg D.R."/>
            <person name="Seaver E.C."/>
            <person name="Weisblat D.A."/>
            <person name="Putnam N.H."/>
            <person name="Rokhsar D.S."/>
        </authorList>
    </citation>
    <scope>NUCLEOTIDE SEQUENCE</scope>
    <source>
        <strain evidence="9 11">I ESC-2004</strain>
    </source>
</reference>
<accession>R7UKY1</accession>
<dbReference type="InterPro" id="IPR000276">
    <property type="entry name" value="GPCR_Rhodpsn"/>
</dbReference>
<evidence type="ECO:0000313" key="9">
    <source>
        <dbReference type="EMBL" id="ELU07194.1"/>
    </source>
</evidence>
<dbReference type="PANTHER" id="PTHR46641">
    <property type="entry name" value="FMRFAMIDE RECEPTOR-RELATED"/>
    <property type="match status" value="1"/>
</dbReference>
<keyword evidence="3 6" id="KW-1133">Transmembrane helix</keyword>
<dbReference type="HOGENOM" id="CLU_009579_38_1_1"/>
<evidence type="ECO:0000313" key="11">
    <source>
        <dbReference type="Proteomes" id="UP000014760"/>
    </source>
</evidence>
<dbReference type="InterPro" id="IPR017452">
    <property type="entry name" value="GPCR_Rhodpsn_7TM"/>
</dbReference>
<evidence type="ECO:0000259" key="8">
    <source>
        <dbReference type="PROSITE" id="PS50262"/>
    </source>
</evidence>
<keyword evidence="5" id="KW-0297">G-protein coupled receptor</keyword>
<keyword evidence="4 6" id="KW-0472">Membrane</keyword>
<dbReference type="GO" id="GO:0004930">
    <property type="term" value="F:G protein-coupled receptor activity"/>
    <property type="evidence" value="ECO:0007669"/>
    <property type="project" value="UniProtKB-KW"/>
</dbReference>
<dbReference type="InterPro" id="IPR052954">
    <property type="entry name" value="GPCR-Ligand_Int"/>
</dbReference>
<keyword evidence="11" id="KW-1185">Reference proteome</keyword>
<feature type="chain" id="PRO_5008788123" description="G-protein coupled receptors family 1 profile domain-containing protein" evidence="7">
    <location>
        <begin position="18"/>
        <end position="398"/>
    </location>
</feature>
<name>R7UKY1_CAPTE</name>
<keyword evidence="5" id="KW-0675">Receptor</keyword>
<dbReference type="PRINTS" id="PR00237">
    <property type="entry name" value="GPCRRHODOPSN"/>
</dbReference>
<dbReference type="GO" id="GO:0016020">
    <property type="term" value="C:membrane"/>
    <property type="evidence" value="ECO:0007669"/>
    <property type="project" value="UniProtKB-SubCell"/>
</dbReference>
<evidence type="ECO:0000313" key="10">
    <source>
        <dbReference type="EnsemblMetazoa" id="CapteP190114"/>
    </source>
</evidence>
<dbReference type="OMA" id="DFRETFC"/>
<dbReference type="Gene3D" id="1.20.1070.10">
    <property type="entry name" value="Rhodopsin 7-helix transmembrane proteins"/>
    <property type="match status" value="1"/>
</dbReference>
<reference evidence="11" key="1">
    <citation type="submission" date="2012-12" db="EMBL/GenBank/DDBJ databases">
        <authorList>
            <person name="Hellsten U."/>
            <person name="Grimwood J."/>
            <person name="Chapman J.A."/>
            <person name="Shapiro H."/>
            <person name="Aerts A."/>
            <person name="Otillar R.P."/>
            <person name="Terry A.Y."/>
            <person name="Boore J.L."/>
            <person name="Simakov O."/>
            <person name="Marletaz F."/>
            <person name="Cho S.-J."/>
            <person name="Edsinger-Gonzales E."/>
            <person name="Havlak P."/>
            <person name="Kuo D.-H."/>
            <person name="Larsson T."/>
            <person name="Lv J."/>
            <person name="Arendt D."/>
            <person name="Savage R."/>
            <person name="Osoegawa K."/>
            <person name="de Jong P."/>
            <person name="Lindberg D.R."/>
            <person name="Seaver E.C."/>
            <person name="Weisblat D.A."/>
            <person name="Putnam N.H."/>
            <person name="Grigoriev I.V."/>
            <person name="Rokhsar D.S."/>
        </authorList>
    </citation>
    <scope>NUCLEOTIDE SEQUENCE</scope>
    <source>
        <strain evidence="11">I ESC-2004</strain>
    </source>
</reference>
<keyword evidence="7" id="KW-0732">Signal</keyword>
<keyword evidence="2 5" id="KW-0812">Transmembrane</keyword>
<feature type="transmembrane region" description="Helical" evidence="6">
    <location>
        <begin position="90"/>
        <end position="108"/>
    </location>
</feature>
<protein>
    <recommendedName>
        <fullName evidence="8">G-protein coupled receptors family 1 profile domain-containing protein</fullName>
    </recommendedName>
</protein>
<evidence type="ECO:0000256" key="2">
    <source>
        <dbReference type="ARBA" id="ARBA00022692"/>
    </source>
</evidence>
<dbReference type="STRING" id="283909.R7UKY1"/>
<dbReference type="Proteomes" id="UP000014760">
    <property type="component" value="Unassembled WGS sequence"/>
</dbReference>
<dbReference type="EnsemblMetazoa" id="CapteT190114">
    <property type="protein sequence ID" value="CapteP190114"/>
    <property type="gene ID" value="CapteG190114"/>
</dbReference>
<feature type="transmembrane region" description="Helical" evidence="6">
    <location>
        <begin position="174"/>
        <end position="194"/>
    </location>
</feature>
<proteinExistence type="inferred from homology"/>
<gene>
    <name evidence="9" type="ORF">CAPTEDRAFT_190114</name>
</gene>
<feature type="transmembrane region" description="Helical" evidence="6">
    <location>
        <begin position="59"/>
        <end position="78"/>
    </location>
</feature>
<dbReference type="PROSITE" id="PS50262">
    <property type="entry name" value="G_PROTEIN_RECEP_F1_2"/>
    <property type="match status" value="1"/>
</dbReference>
<sequence>MKACWFILMLSIHIARPDTLDATTETMVQTIATATKHPFSKMSPAEMAKYLALKDAEFVVIQTLSCIAVFGNAVILAVIPRYANIGVPDVYMIALAVSDLCIGIFSSWKTLTWRYNKLSESMLTLSAHTYWLAFGLDAASSISASLFAMALSVDRCWALKFPLKHAQLWSVKKSKVFVAIVGLVSMSIGINYPLRFSVSLDNHGTGGLLISYPTTLGENKVLTIVSNYAEFVLRFAIPFVLMTVSNTWTLGAIWSSDRFRKKIDNSAKSALKAPRCLGITVGLVIIFFITQLLHAILLMDGMIFAYQHRGIFAMEAAFAFGNIFTKTNSVVNFFIYMAIGREFRRKNKEALVRIKEALSHSDLTIYLLHHANDYTCEKTLSVKHDCISVALEYKSNTM</sequence>
<evidence type="ECO:0000256" key="4">
    <source>
        <dbReference type="ARBA" id="ARBA00023136"/>
    </source>
</evidence>
<dbReference type="Pfam" id="PF00001">
    <property type="entry name" value="7tm_1"/>
    <property type="match status" value="1"/>
</dbReference>
<feature type="transmembrane region" description="Helical" evidence="6">
    <location>
        <begin position="276"/>
        <end position="297"/>
    </location>
</feature>
<dbReference type="SUPFAM" id="SSF81321">
    <property type="entry name" value="Family A G protein-coupled receptor-like"/>
    <property type="match status" value="1"/>
</dbReference>
<dbReference type="OrthoDB" id="6126859at2759"/>
<dbReference type="SMART" id="SM01381">
    <property type="entry name" value="7TM_GPCR_Srsx"/>
    <property type="match status" value="1"/>
</dbReference>
<feature type="domain" description="G-protein coupled receptors family 1 profile" evidence="8">
    <location>
        <begin position="71"/>
        <end position="336"/>
    </location>
</feature>
<feature type="signal peptide" evidence="7">
    <location>
        <begin position="1"/>
        <end position="17"/>
    </location>
</feature>
<comment type="similarity">
    <text evidence="5">Belongs to the G-protein coupled receptor 1 family.</text>
</comment>
<comment type="subcellular location">
    <subcellularLocation>
        <location evidence="1">Membrane</location>
    </subcellularLocation>
</comment>
<evidence type="ECO:0000256" key="5">
    <source>
        <dbReference type="RuleBase" id="RU000688"/>
    </source>
</evidence>
<organism evidence="9">
    <name type="scientific">Capitella teleta</name>
    <name type="common">Polychaete worm</name>
    <dbReference type="NCBI Taxonomy" id="283909"/>
    <lineage>
        <taxon>Eukaryota</taxon>
        <taxon>Metazoa</taxon>
        <taxon>Spiralia</taxon>
        <taxon>Lophotrochozoa</taxon>
        <taxon>Annelida</taxon>
        <taxon>Polychaeta</taxon>
        <taxon>Sedentaria</taxon>
        <taxon>Scolecida</taxon>
        <taxon>Capitellidae</taxon>
        <taxon>Capitella</taxon>
    </lineage>
</organism>
<dbReference type="PROSITE" id="PS00237">
    <property type="entry name" value="G_PROTEIN_RECEP_F1_1"/>
    <property type="match status" value="1"/>
</dbReference>
<keyword evidence="5" id="KW-0807">Transducer</keyword>
<dbReference type="EMBL" id="AMQN01001127">
    <property type="status" value="NOT_ANNOTATED_CDS"/>
    <property type="molecule type" value="Genomic_DNA"/>
</dbReference>
<reference evidence="10" key="3">
    <citation type="submission" date="2015-06" db="UniProtKB">
        <authorList>
            <consortium name="EnsemblMetazoa"/>
        </authorList>
    </citation>
    <scope>IDENTIFICATION</scope>
</reference>
<evidence type="ECO:0000256" key="7">
    <source>
        <dbReference type="SAM" id="SignalP"/>
    </source>
</evidence>
<feature type="transmembrane region" description="Helical" evidence="6">
    <location>
        <begin position="235"/>
        <end position="255"/>
    </location>
</feature>
<evidence type="ECO:0000256" key="3">
    <source>
        <dbReference type="ARBA" id="ARBA00022989"/>
    </source>
</evidence>
<dbReference type="PANTHER" id="PTHR46641:SF2">
    <property type="entry name" value="FMRFAMIDE RECEPTOR"/>
    <property type="match status" value="1"/>
</dbReference>
<dbReference type="AlphaFoldDB" id="R7UKY1"/>
<evidence type="ECO:0000256" key="1">
    <source>
        <dbReference type="ARBA" id="ARBA00004370"/>
    </source>
</evidence>
<dbReference type="EMBL" id="KB300094">
    <property type="protein sequence ID" value="ELU07194.1"/>
    <property type="molecule type" value="Genomic_DNA"/>
</dbReference>
<evidence type="ECO:0000256" key="6">
    <source>
        <dbReference type="SAM" id="Phobius"/>
    </source>
</evidence>
<feature type="transmembrane region" description="Helical" evidence="6">
    <location>
        <begin position="317"/>
        <end position="339"/>
    </location>
</feature>